<dbReference type="Pfam" id="PF03480">
    <property type="entry name" value="DctP"/>
    <property type="match status" value="1"/>
</dbReference>
<feature type="signal peptide" evidence="2">
    <location>
        <begin position="1"/>
        <end position="26"/>
    </location>
</feature>
<protein>
    <submittedName>
        <fullName evidence="3">TRAP transporter substrate-binding protein</fullName>
    </submittedName>
</protein>
<reference evidence="4" key="1">
    <citation type="journal article" date="2019" name="Int. J. Syst. Evol. Microbiol.">
        <title>The Global Catalogue of Microorganisms (GCM) 10K type strain sequencing project: providing services to taxonomists for standard genome sequencing and annotation.</title>
        <authorList>
            <consortium name="The Broad Institute Genomics Platform"/>
            <consortium name="The Broad Institute Genome Sequencing Center for Infectious Disease"/>
            <person name="Wu L."/>
            <person name="Ma J."/>
        </authorList>
    </citation>
    <scope>NUCLEOTIDE SEQUENCE [LARGE SCALE GENOMIC DNA]</scope>
    <source>
        <strain evidence="4">CGMCC 1.19029</strain>
    </source>
</reference>
<sequence length="356" mass="38647">MGFQAKRLLMATAMAFTCVASTAAWADPETLKVLGNFTGNKKQVDLVERPFFTQLAKETGISSQVAYSPMDLVNVKAADAMRLLKAGAFDIASVQIGMAARDDPFLEGIDLAGVATNVVDQRKVTDAIRDEFDKEVQSRFNVKTLALWPFGPQVLFCKDPIEKAADFKGKKIRTFTASMATLIQGLGGSPVTLQFSEAYLALQRGVADCGVTAASAGNSGKWPEVTKYQVPLAVSSSMQGHFVNLDVWNQFSPEKQQALTQAFKKMEDDMWNLATGVDQDAVRCNTGQADCKEHTKYDMTLNPVTPEELAQLKGIVTRQVLPEWAKGCNAVVPDCADRWVATVGKAMGYGRIAAAK</sequence>
<evidence type="ECO:0000256" key="2">
    <source>
        <dbReference type="SAM" id="SignalP"/>
    </source>
</evidence>
<dbReference type="PANTHER" id="PTHR33376:SF4">
    <property type="entry name" value="SIALIC ACID-BINDING PERIPLASMIC PROTEIN SIAP"/>
    <property type="match status" value="1"/>
</dbReference>
<dbReference type="CDD" id="cd13602">
    <property type="entry name" value="PBP2_TRAP_BpDctp6_7"/>
    <property type="match status" value="1"/>
</dbReference>
<comment type="caution">
    <text evidence="3">The sequence shown here is derived from an EMBL/GenBank/DDBJ whole genome shotgun (WGS) entry which is preliminary data.</text>
</comment>
<proteinExistence type="predicted"/>
<evidence type="ECO:0000313" key="3">
    <source>
        <dbReference type="EMBL" id="MFC4298931.1"/>
    </source>
</evidence>
<dbReference type="InterPro" id="IPR038404">
    <property type="entry name" value="TRAP_DctP_sf"/>
</dbReference>
<dbReference type="Gene3D" id="3.40.190.170">
    <property type="entry name" value="Bacterial extracellular solute-binding protein, family 7"/>
    <property type="match status" value="1"/>
</dbReference>
<dbReference type="RefSeq" id="WP_376813480.1">
    <property type="nucleotide sequence ID" value="NZ_JBHSDY010000007.1"/>
</dbReference>
<accession>A0ABV8S2Y1</accession>
<keyword evidence="4" id="KW-1185">Reference proteome</keyword>
<keyword evidence="1 2" id="KW-0732">Signal</keyword>
<gene>
    <name evidence="3" type="ORF">ACFO0J_12835</name>
</gene>
<dbReference type="InterPro" id="IPR018389">
    <property type="entry name" value="DctP_fam"/>
</dbReference>
<name>A0ABV8S2Y1_9BURK</name>
<dbReference type="SUPFAM" id="SSF53850">
    <property type="entry name" value="Periplasmic binding protein-like II"/>
    <property type="match status" value="1"/>
</dbReference>
<evidence type="ECO:0000313" key="4">
    <source>
        <dbReference type="Proteomes" id="UP001595756"/>
    </source>
</evidence>
<feature type="chain" id="PRO_5045416852" evidence="2">
    <location>
        <begin position="27"/>
        <end position="356"/>
    </location>
</feature>
<dbReference type="EMBL" id="JBHSDY010000007">
    <property type="protein sequence ID" value="MFC4298931.1"/>
    <property type="molecule type" value="Genomic_DNA"/>
</dbReference>
<organism evidence="3 4">
    <name type="scientific">Castellaniella hirudinis</name>
    <dbReference type="NCBI Taxonomy" id="1144617"/>
    <lineage>
        <taxon>Bacteria</taxon>
        <taxon>Pseudomonadati</taxon>
        <taxon>Pseudomonadota</taxon>
        <taxon>Betaproteobacteria</taxon>
        <taxon>Burkholderiales</taxon>
        <taxon>Alcaligenaceae</taxon>
        <taxon>Castellaniella</taxon>
    </lineage>
</organism>
<dbReference type="PANTHER" id="PTHR33376">
    <property type="match status" value="1"/>
</dbReference>
<evidence type="ECO:0000256" key="1">
    <source>
        <dbReference type="ARBA" id="ARBA00022729"/>
    </source>
</evidence>
<dbReference type="Proteomes" id="UP001595756">
    <property type="component" value="Unassembled WGS sequence"/>
</dbReference>
<dbReference type="NCBIfam" id="NF037995">
    <property type="entry name" value="TRAP_S1"/>
    <property type="match status" value="1"/>
</dbReference>